<dbReference type="STRING" id="1745343.A0A2J6Q9G3"/>
<dbReference type="EMBL" id="KZ613476">
    <property type="protein sequence ID" value="PMD22908.1"/>
    <property type="molecule type" value="Genomic_DNA"/>
</dbReference>
<dbReference type="InterPro" id="IPR019410">
    <property type="entry name" value="Methyltransf_16"/>
</dbReference>
<dbReference type="GO" id="GO:0008757">
    <property type="term" value="F:S-adenosylmethionine-dependent methyltransferase activity"/>
    <property type="evidence" value="ECO:0007669"/>
    <property type="project" value="UniProtKB-ARBA"/>
</dbReference>
<dbReference type="Gene3D" id="3.40.50.150">
    <property type="entry name" value="Vaccinia Virus protein VP39"/>
    <property type="match status" value="1"/>
</dbReference>
<name>A0A2J6Q9G3_9HELO</name>
<proteinExistence type="predicted"/>
<reference evidence="1 2" key="1">
    <citation type="submission" date="2016-05" db="EMBL/GenBank/DDBJ databases">
        <title>A degradative enzymes factory behind the ericoid mycorrhizal symbiosis.</title>
        <authorList>
            <consortium name="DOE Joint Genome Institute"/>
            <person name="Martino E."/>
            <person name="Morin E."/>
            <person name="Grelet G."/>
            <person name="Kuo A."/>
            <person name="Kohler A."/>
            <person name="Daghino S."/>
            <person name="Barry K."/>
            <person name="Choi C."/>
            <person name="Cichocki N."/>
            <person name="Clum A."/>
            <person name="Copeland A."/>
            <person name="Hainaut M."/>
            <person name="Haridas S."/>
            <person name="Labutti K."/>
            <person name="Lindquist E."/>
            <person name="Lipzen A."/>
            <person name="Khouja H.-R."/>
            <person name="Murat C."/>
            <person name="Ohm R."/>
            <person name="Olson A."/>
            <person name="Spatafora J."/>
            <person name="Veneault-Fourrey C."/>
            <person name="Henrissat B."/>
            <person name="Grigoriev I."/>
            <person name="Martin F."/>
            <person name="Perotto S."/>
        </authorList>
    </citation>
    <scope>NUCLEOTIDE SEQUENCE [LARGE SCALE GENOMIC DNA]</scope>
    <source>
        <strain evidence="1 2">UAMH 7357</strain>
    </source>
</reference>
<dbReference type="GO" id="GO:0005829">
    <property type="term" value="C:cytosol"/>
    <property type="evidence" value="ECO:0007669"/>
    <property type="project" value="TreeGrafter"/>
</dbReference>
<keyword evidence="2" id="KW-1185">Reference proteome</keyword>
<gene>
    <name evidence="1" type="ORF">NA56DRAFT_538439</name>
</gene>
<dbReference type="SUPFAM" id="SSF53335">
    <property type="entry name" value="S-adenosyl-L-methionine-dependent methyltransferases"/>
    <property type="match status" value="1"/>
</dbReference>
<accession>A0A2J6Q9G3</accession>
<dbReference type="PANTHER" id="PTHR14614">
    <property type="entry name" value="HEPATOCELLULAR CARCINOMA-ASSOCIATED ANTIGEN"/>
    <property type="match status" value="1"/>
</dbReference>
<dbReference type="Pfam" id="PF10294">
    <property type="entry name" value="Methyltransf_16"/>
    <property type="match status" value="1"/>
</dbReference>
<sequence>MHYIRFLKSPKIVGEGNEKALVAKITIATDLGESFLAADVGVDVRVVGSDGESVLGPGKEYMWKGREGMRSLEVSLPMRRVRKVDVMRMCVGATGEAYTDTFESVLGLDSQSKKVENRGGVVTARSLEIDIRSGQNIGTGMAERVFKNERAEIHIWEETGESIARHVWDAGLVLSSYIASLPLPIDSSLPRLPILEATLSQPNLNILELGAGCGIVGITLLHTLPTPSQILLTDLPEATEILTHNLNPPLLGSLPSNSSKISHQVLDWSSPLPPNVTAARWDMVFVADCTYNPDVVPDLVKTLGRVAERSGGVRIVVAMKVRHESEMVFFELMEERGFAVKEKAALALPVLGGEEEEIEVFVF</sequence>
<dbReference type="OrthoDB" id="413520at2759"/>
<dbReference type="Proteomes" id="UP000235672">
    <property type="component" value="Unassembled WGS sequence"/>
</dbReference>
<feature type="non-terminal residue" evidence="1">
    <location>
        <position position="363"/>
    </location>
</feature>
<evidence type="ECO:0000313" key="2">
    <source>
        <dbReference type="Proteomes" id="UP000235672"/>
    </source>
</evidence>
<protein>
    <submittedName>
        <fullName evidence="1">Uncharacterized protein</fullName>
    </submittedName>
</protein>
<dbReference type="AlphaFoldDB" id="A0A2J6Q9G3"/>
<dbReference type="InterPro" id="IPR029063">
    <property type="entry name" value="SAM-dependent_MTases_sf"/>
</dbReference>
<dbReference type="PANTHER" id="PTHR14614:SF132">
    <property type="entry name" value="PROTEIN-LYSINE METHYLTRANSFERASE C42C1.13"/>
    <property type="match status" value="1"/>
</dbReference>
<organism evidence="1 2">
    <name type="scientific">Hyaloscypha hepaticicola</name>
    <dbReference type="NCBI Taxonomy" id="2082293"/>
    <lineage>
        <taxon>Eukaryota</taxon>
        <taxon>Fungi</taxon>
        <taxon>Dikarya</taxon>
        <taxon>Ascomycota</taxon>
        <taxon>Pezizomycotina</taxon>
        <taxon>Leotiomycetes</taxon>
        <taxon>Helotiales</taxon>
        <taxon>Hyaloscyphaceae</taxon>
        <taxon>Hyaloscypha</taxon>
    </lineage>
</organism>
<evidence type="ECO:0000313" key="1">
    <source>
        <dbReference type="EMBL" id="PMD22908.1"/>
    </source>
</evidence>